<gene>
    <name evidence="1" type="ORF">UFOPK1643_01031</name>
</gene>
<evidence type="ECO:0000313" key="1">
    <source>
        <dbReference type="EMBL" id="CAB4575849.1"/>
    </source>
</evidence>
<sequence length="81" mass="8475">MSVETLVTVALLESANGRSVEPFRSAPGFEGAPGITDAIFEVPLVIASLPVIELKPRKAVTTNSKESAAVLDFLASSEAFL</sequence>
<organism evidence="1">
    <name type="scientific">freshwater metagenome</name>
    <dbReference type="NCBI Taxonomy" id="449393"/>
    <lineage>
        <taxon>unclassified sequences</taxon>
        <taxon>metagenomes</taxon>
        <taxon>ecological metagenomes</taxon>
    </lineage>
</organism>
<name>A0A6J6EKC2_9ZZZZ</name>
<protein>
    <submittedName>
        <fullName evidence="1">Unannotated protein</fullName>
    </submittedName>
</protein>
<accession>A0A6J6EKC2</accession>
<proteinExistence type="predicted"/>
<dbReference type="AlphaFoldDB" id="A0A6J6EKC2"/>
<dbReference type="EMBL" id="CAEZTK010000107">
    <property type="protein sequence ID" value="CAB4575849.1"/>
    <property type="molecule type" value="Genomic_DNA"/>
</dbReference>
<reference evidence="1" key="1">
    <citation type="submission" date="2020-05" db="EMBL/GenBank/DDBJ databases">
        <authorList>
            <person name="Chiriac C."/>
            <person name="Salcher M."/>
            <person name="Ghai R."/>
            <person name="Kavagutti S V."/>
        </authorList>
    </citation>
    <scope>NUCLEOTIDE SEQUENCE</scope>
</reference>